<sequence length="249" mass="28022">MPRGRKKITIKATEPVPEPKEPHFMDHIIKALEQQIGAIRAVKEVKTEHLLTDLRYLRSCFSEEQLQKPVLEIFEETLPNLSIVNDKESKKFEVVWKDKESMYMNMNGGDVYASLLQKLSMAYPHCSSSIPPFAGAFEYSSNAVGRTSFIGADNPYLKDFVLEAPSETQTLAMQEGLQTPGVTSQRLSVGMTPKTLRVPKLGEMLLSVHGSPLGVYKDNNMEAIHGMIKKMLGMKIETISIFIMLMNKR</sequence>
<dbReference type="InterPro" id="IPR046466">
    <property type="entry name" value="Borealin_C"/>
</dbReference>
<feature type="domain" description="Borealin C-terminal" evidence="1">
    <location>
        <begin position="170"/>
        <end position="216"/>
    </location>
</feature>
<dbReference type="EMBL" id="DF973513">
    <property type="protein sequence ID" value="GAU32974.1"/>
    <property type="molecule type" value="Genomic_DNA"/>
</dbReference>
<dbReference type="PANTHER" id="PTHR37248">
    <property type="entry name" value="TRANSLATION INITIATION FACTOR"/>
    <property type="match status" value="1"/>
</dbReference>
<reference evidence="3" key="1">
    <citation type="journal article" date="2017" name="Front. Plant Sci.">
        <title>Climate Clever Clovers: New Paradigm to Reduce the Environmental Footprint of Ruminants by Breeding Low Methanogenic Forages Utilizing Haplotype Variation.</title>
        <authorList>
            <person name="Kaur P."/>
            <person name="Appels R."/>
            <person name="Bayer P.E."/>
            <person name="Keeble-Gagnere G."/>
            <person name="Wang J."/>
            <person name="Hirakawa H."/>
            <person name="Shirasawa K."/>
            <person name="Vercoe P."/>
            <person name="Stefanova K."/>
            <person name="Durmic Z."/>
            <person name="Nichols P."/>
            <person name="Revell C."/>
            <person name="Isobe S.N."/>
            <person name="Edwards D."/>
            <person name="Erskine W."/>
        </authorList>
    </citation>
    <scope>NUCLEOTIDE SEQUENCE [LARGE SCALE GENOMIC DNA]</scope>
    <source>
        <strain evidence="3">cv. Daliak</strain>
    </source>
</reference>
<name>A0A2Z6MKD0_TRISU</name>
<evidence type="ECO:0000313" key="3">
    <source>
        <dbReference type="Proteomes" id="UP000242715"/>
    </source>
</evidence>
<proteinExistence type="predicted"/>
<accession>A0A2Z6MKD0</accession>
<dbReference type="AlphaFoldDB" id="A0A2Z6MKD0"/>
<protein>
    <recommendedName>
        <fullName evidence="1">Borealin C-terminal domain-containing protein</fullName>
    </recommendedName>
</protein>
<organism evidence="2 3">
    <name type="scientific">Trifolium subterraneum</name>
    <name type="common">Subterranean clover</name>
    <dbReference type="NCBI Taxonomy" id="3900"/>
    <lineage>
        <taxon>Eukaryota</taxon>
        <taxon>Viridiplantae</taxon>
        <taxon>Streptophyta</taxon>
        <taxon>Embryophyta</taxon>
        <taxon>Tracheophyta</taxon>
        <taxon>Spermatophyta</taxon>
        <taxon>Magnoliopsida</taxon>
        <taxon>eudicotyledons</taxon>
        <taxon>Gunneridae</taxon>
        <taxon>Pentapetalae</taxon>
        <taxon>rosids</taxon>
        <taxon>fabids</taxon>
        <taxon>Fabales</taxon>
        <taxon>Fabaceae</taxon>
        <taxon>Papilionoideae</taxon>
        <taxon>50 kb inversion clade</taxon>
        <taxon>NPAAA clade</taxon>
        <taxon>Hologalegina</taxon>
        <taxon>IRL clade</taxon>
        <taxon>Trifolieae</taxon>
        <taxon>Trifolium</taxon>
    </lineage>
</organism>
<gene>
    <name evidence="2" type="ORF">TSUD_358410</name>
</gene>
<evidence type="ECO:0000259" key="1">
    <source>
        <dbReference type="Pfam" id="PF10512"/>
    </source>
</evidence>
<evidence type="ECO:0000313" key="2">
    <source>
        <dbReference type="EMBL" id="GAU32974.1"/>
    </source>
</evidence>
<dbReference type="Pfam" id="PF10512">
    <property type="entry name" value="Borealin"/>
    <property type="match status" value="1"/>
</dbReference>
<dbReference type="PANTHER" id="PTHR37248:SF1">
    <property type="entry name" value="TRANSLATION INITIATION FACTOR"/>
    <property type="match status" value="1"/>
</dbReference>
<keyword evidence="3" id="KW-1185">Reference proteome</keyword>
<dbReference type="OrthoDB" id="1920481at2759"/>
<dbReference type="Proteomes" id="UP000242715">
    <property type="component" value="Unassembled WGS sequence"/>
</dbReference>